<dbReference type="Proteomes" id="UP001317629">
    <property type="component" value="Plasmid pSS37A-Re-2"/>
</dbReference>
<keyword evidence="1" id="KW-0472">Membrane</keyword>
<sequence>MWDAILGIKTELGLIAFAIAVALLWYRARLSERLKVIQSVPEAQRLDAVEALAEYLHIDVSGLPDDLKYKIVLEQLKIKSNREMMIGGIFLTIALGLIGASLFSPVGRASASVEYVVCQGETRRDGNCPNGSTFLSCGEDVDAWASERCAEFKKTRTYQTHGGMCGYETYKVTCTKVI</sequence>
<name>A0ABM8EEE7_9HYPH</name>
<dbReference type="RefSeq" id="WP_281932620.1">
    <property type="nucleotide sequence ID" value="NZ_AP027144.1"/>
</dbReference>
<evidence type="ECO:0000313" key="2">
    <source>
        <dbReference type="EMBL" id="BDV36303.1"/>
    </source>
</evidence>
<organism evidence="2 3">
    <name type="scientific">Methylocystis iwaonis</name>
    <dbReference type="NCBI Taxonomy" id="2885079"/>
    <lineage>
        <taxon>Bacteria</taxon>
        <taxon>Pseudomonadati</taxon>
        <taxon>Pseudomonadota</taxon>
        <taxon>Alphaproteobacteria</taxon>
        <taxon>Hyphomicrobiales</taxon>
        <taxon>Methylocystaceae</taxon>
        <taxon>Methylocystis</taxon>
    </lineage>
</organism>
<proteinExistence type="predicted"/>
<keyword evidence="3" id="KW-1185">Reference proteome</keyword>
<feature type="transmembrane region" description="Helical" evidence="1">
    <location>
        <begin position="84"/>
        <end position="103"/>
    </location>
</feature>
<protein>
    <submittedName>
        <fullName evidence="2">Uncharacterized protein</fullName>
    </submittedName>
</protein>
<evidence type="ECO:0000256" key="1">
    <source>
        <dbReference type="SAM" id="Phobius"/>
    </source>
</evidence>
<dbReference type="EMBL" id="AP027144">
    <property type="protein sequence ID" value="BDV36303.1"/>
    <property type="molecule type" value="Genomic_DNA"/>
</dbReference>
<reference evidence="2 3" key="1">
    <citation type="journal article" date="2023" name="Int. J. Syst. Evol. Microbiol.">
        <title>Methylocystis iwaonis sp. nov., a type II methane-oxidizing bacterium from surface soil of a rice paddy field in Japan, and emended description of the genus Methylocystis (ex Whittenbury et al. 1970) Bowman et al. 1993.</title>
        <authorList>
            <person name="Kaise H."/>
            <person name="Sawadogo J.B."/>
            <person name="Alam M.S."/>
            <person name="Ueno C."/>
            <person name="Dianou D."/>
            <person name="Shinjo R."/>
            <person name="Asakawa S."/>
        </authorList>
    </citation>
    <scope>NUCLEOTIDE SEQUENCE [LARGE SCALE GENOMIC DNA]</scope>
    <source>
        <strain evidence="2 3">SS37A-Re</strain>
    </source>
</reference>
<keyword evidence="2" id="KW-0614">Plasmid</keyword>
<accession>A0ABM8EEE7</accession>
<keyword evidence="1" id="KW-0812">Transmembrane</keyword>
<geneLocation type="plasmid" evidence="2 3">
    <name>pSS37A-Re-2</name>
</geneLocation>
<evidence type="ECO:0000313" key="3">
    <source>
        <dbReference type="Proteomes" id="UP001317629"/>
    </source>
</evidence>
<keyword evidence="1" id="KW-1133">Transmembrane helix</keyword>
<feature type="transmembrane region" description="Helical" evidence="1">
    <location>
        <begin position="6"/>
        <end position="26"/>
    </location>
</feature>
<gene>
    <name evidence="2" type="ORF">SS37A_38330</name>
</gene>